<sequence length="299" mass="33823">MIVNGSNLGAKASQKEPEEYCCKSCDYNTCKLANWKRHLKTKKHNDSKMIVNDSKNEQKGAQWICDCGKQYKYDSGYYRHRKICTWKSNHIQDAKSLMDSNDISNKDKEIQFLKDALAAKDEKMDKIIDTMQQLIPHIGSNNNSHNNIFNIQLFLNEDCANAMTIQDFAKKLQVDMGDLDLIKRDESKAIAGMIKKSLSGLSQVERPMHSHAQKWYVKDKEDGWENDTTGKAIQVVKSGASKPLSKLANQKYKSALINSKDGEEYADIISKVNADVDSKCKNKVKEAVSSLCNITDLVD</sequence>
<dbReference type="EMBL" id="MN740503">
    <property type="protein sequence ID" value="QHU30098.1"/>
    <property type="molecule type" value="Genomic_DNA"/>
</dbReference>
<accession>A0A6C0LJN0</accession>
<organism evidence="1">
    <name type="scientific">viral metagenome</name>
    <dbReference type="NCBI Taxonomy" id="1070528"/>
    <lineage>
        <taxon>unclassified sequences</taxon>
        <taxon>metagenomes</taxon>
        <taxon>organismal metagenomes</taxon>
    </lineage>
</organism>
<evidence type="ECO:0000313" key="1">
    <source>
        <dbReference type="EMBL" id="QHU30098.1"/>
    </source>
</evidence>
<dbReference type="AlphaFoldDB" id="A0A6C0LJN0"/>
<protein>
    <recommendedName>
        <fullName evidence="2">C2H2-type domain-containing protein</fullName>
    </recommendedName>
</protein>
<proteinExistence type="predicted"/>
<name>A0A6C0LJN0_9ZZZZ</name>
<evidence type="ECO:0008006" key="2">
    <source>
        <dbReference type="Google" id="ProtNLM"/>
    </source>
</evidence>
<reference evidence="1" key="1">
    <citation type="journal article" date="2020" name="Nature">
        <title>Giant virus diversity and host interactions through global metagenomics.</title>
        <authorList>
            <person name="Schulz F."/>
            <person name="Roux S."/>
            <person name="Paez-Espino D."/>
            <person name="Jungbluth S."/>
            <person name="Walsh D.A."/>
            <person name="Denef V.J."/>
            <person name="McMahon K.D."/>
            <person name="Konstantinidis K.T."/>
            <person name="Eloe-Fadrosh E.A."/>
            <person name="Kyrpides N.C."/>
            <person name="Woyke T."/>
        </authorList>
    </citation>
    <scope>NUCLEOTIDE SEQUENCE</scope>
    <source>
        <strain evidence="1">GVMAG-M-3300027833-11</strain>
    </source>
</reference>